<dbReference type="InterPro" id="IPR032675">
    <property type="entry name" value="LRR_dom_sf"/>
</dbReference>
<protein>
    <submittedName>
        <fullName evidence="1">Uncharacterized protein</fullName>
    </submittedName>
</protein>
<evidence type="ECO:0000313" key="1">
    <source>
        <dbReference type="EMBL" id="AFY02271.1"/>
    </source>
</evidence>
<organism evidence="1 2">
    <name type="scientific">Bdellovibrio bacteriovorus str. Tiberius</name>
    <dbReference type="NCBI Taxonomy" id="1069642"/>
    <lineage>
        <taxon>Bacteria</taxon>
        <taxon>Pseudomonadati</taxon>
        <taxon>Bdellovibrionota</taxon>
        <taxon>Bdellovibrionia</taxon>
        <taxon>Bdellovibrionales</taxon>
        <taxon>Pseudobdellovibrionaceae</taxon>
        <taxon>Bdellovibrio</taxon>
    </lineage>
</organism>
<dbReference type="SUPFAM" id="SSF52058">
    <property type="entry name" value="L domain-like"/>
    <property type="match status" value="1"/>
</dbReference>
<dbReference type="EMBL" id="CP002930">
    <property type="protein sequence ID" value="AFY02271.1"/>
    <property type="molecule type" value="Genomic_DNA"/>
</dbReference>
<dbReference type="STRING" id="1069642.Bdt_2588"/>
<accession>K7YQV7</accession>
<gene>
    <name evidence="1" type="ORF">Bdt_2588</name>
</gene>
<dbReference type="HOGENOM" id="CLU_543664_0_0_7"/>
<dbReference type="Proteomes" id="UP000010074">
    <property type="component" value="Chromosome"/>
</dbReference>
<proteinExistence type="predicted"/>
<dbReference type="PATRIC" id="fig|1069642.3.peg.2564"/>
<name>K7YQV7_BDEBC</name>
<dbReference type="KEGG" id="bbat:Bdt_2588"/>
<sequence>MLIGCGQPPRNHHIDFNYDQAFLTETRRNIPDNLALGRSYNVLTGEVGRQCATGGKISQGELVLKNSLNRNLSPDQVYELLGFNQGQYPNQKTFFSGSSVDRFLLPAKESFRRIFFYSLSLRGLSLRLEKAHLDDKNCQQAYIDSQNLGADILVKVDMYFKNRQSADLFESQADGSSLKSLFRVLQQHKTLDGFMVSALQWGGDPQQFITFTSNELKGLAQCNMQADLNACAAIYESLTSYALNKQTGLLHQVLAGGASSSIVSFDWKELKSPLFNPQEEQTLQRLKVLSEDYRKLQVTSGQMESWQSVVSVPAAYREMWDKTKENVNQAKVGIEDQVLACFQNLQTCDLNLPPVSIAFPRVPTFMYWCQNSNDKVFQTLTEKFAGSCGAAFQYLNESPRVDLSKMEIEHLDFLENLPEKEFISLKRNNISDVTALQTVTGVETLDLSENSVGDWAAVSAIPKLKNLVVSESDFLISVAAEKCPDYKVWAHGNVLEPKCAN</sequence>
<dbReference type="Gene3D" id="3.80.10.10">
    <property type="entry name" value="Ribonuclease Inhibitor"/>
    <property type="match status" value="1"/>
</dbReference>
<evidence type="ECO:0000313" key="2">
    <source>
        <dbReference type="Proteomes" id="UP000010074"/>
    </source>
</evidence>
<reference evidence="1 2" key="1">
    <citation type="journal article" date="2012" name="BMC Genomics">
        <title>Genome analysis of a simultaneously predatory and prey-independent, novel Bdellovibrio bacteriovorus from the River Tiber, supports in silico predictions of both ancient and recent lateral gene transfer from diverse bacteria.</title>
        <authorList>
            <person name="Hobley L."/>
            <person name="Lerner T.R."/>
            <person name="Williams L.E."/>
            <person name="Lambert C."/>
            <person name="Till R."/>
            <person name="Milner D.S."/>
            <person name="Basford S.M."/>
            <person name="Capeness M.J."/>
            <person name="Fenton A.K."/>
            <person name="Atterbury R.J."/>
            <person name="Harris M.A."/>
            <person name="Sockett R.E."/>
        </authorList>
    </citation>
    <scope>NUCLEOTIDE SEQUENCE [LARGE SCALE GENOMIC DNA]</scope>
    <source>
        <strain evidence="1 2">Tiberius</strain>
    </source>
</reference>
<dbReference type="AlphaFoldDB" id="K7YQV7"/>